<comment type="caution">
    <text evidence="4">The sequence shown here is derived from an EMBL/GenBank/DDBJ whole genome shotgun (WGS) entry which is preliminary data.</text>
</comment>
<dbReference type="Pfam" id="PF01370">
    <property type="entry name" value="Epimerase"/>
    <property type="match status" value="2"/>
</dbReference>
<reference evidence="4 5" key="1">
    <citation type="journal article" date="2014" name="Emerg. Infect. Dis.">
        <title>High-level Relatedness among Mycobacterium abscessus subsp. massiliense Strains from Widely Separated Outbreaks.</title>
        <authorList>
            <person name="Tettelin H."/>
            <person name="Davidson R.M."/>
            <person name="Agrawal S."/>
            <person name="Aitken M.L."/>
            <person name="Shallom S."/>
            <person name="Hasan N.A."/>
            <person name="Strong M."/>
            <person name="Nogueira de Moura V.C."/>
            <person name="De Groote M.A."/>
            <person name="Duarte R.S."/>
            <person name="Hine E."/>
            <person name="Parankush S."/>
            <person name="Su Q."/>
            <person name="Daugherty S.C."/>
            <person name="Fraser C.M."/>
            <person name="Brown-Elliott B.A."/>
            <person name="Wallace R.J.Jr."/>
            <person name="Holland S.M."/>
            <person name="Sampaio E.P."/>
            <person name="Olivier K.N."/>
            <person name="Jackson M."/>
            <person name="Zelazny A.M."/>
        </authorList>
    </citation>
    <scope>NUCLEOTIDE SEQUENCE [LARGE SCALE GENOMIC DNA]</scope>
    <source>
        <strain evidence="4 5">MAB_091912_2446</strain>
    </source>
</reference>
<gene>
    <name evidence="4" type="ORF">L833_2755</name>
</gene>
<name>A0A829MNF0_9MYCO</name>
<comment type="similarity">
    <text evidence="1">Belongs to the NAD(P)-dependent epimerase/dehydratase family.</text>
</comment>
<feature type="domain" description="NAD-dependent epimerase/dehydratase" evidence="3">
    <location>
        <begin position="1"/>
        <end position="132"/>
    </location>
</feature>
<organism evidence="4 5">
    <name type="scientific">Mycobacteroides abscessus MAB_091912_2446</name>
    <dbReference type="NCBI Taxonomy" id="1335414"/>
    <lineage>
        <taxon>Bacteria</taxon>
        <taxon>Bacillati</taxon>
        <taxon>Actinomycetota</taxon>
        <taxon>Actinomycetes</taxon>
        <taxon>Mycobacteriales</taxon>
        <taxon>Mycobacteriaceae</taxon>
        <taxon>Mycobacteroides</taxon>
        <taxon>Mycobacteroides abscessus</taxon>
    </lineage>
</organism>
<feature type="domain" description="NAD-dependent epimerase/dehydratase" evidence="3">
    <location>
        <begin position="165"/>
        <end position="276"/>
    </location>
</feature>
<protein>
    <submittedName>
        <fullName evidence="4">Polysaccharide biosynthesis family protein</fullName>
    </submittedName>
</protein>
<dbReference type="Gene3D" id="3.40.50.720">
    <property type="entry name" value="NAD(P)-binding Rossmann-like Domain"/>
    <property type="match status" value="1"/>
</dbReference>
<dbReference type="InterPro" id="IPR001509">
    <property type="entry name" value="Epimerase_deHydtase"/>
</dbReference>
<dbReference type="InterPro" id="IPR036291">
    <property type="entry name" value="NAD(P)-bd_dom_sf"/>
</dbReference>
<dbReference type="SUPFAM" id="SSF51735">
    <property type="entry name" value="NAD(P)-binding Rossmann-fold domains"/>
    <property type="match status" value="1"/>
</dbReference>
<dbReference type="CDD" id="cd08946">
    <property type="entry name" value="SDR_e"/>
    <property type="match status" value="1"/>
</dbReference>
<evidence type="ECO:0000256" key="1">
    <source>
        <dbReference type="ARBA" id="ARBA00007637"/>
    </source>
</evidence>
<sequence length="390" mass="41695">MLISGGAGFIGSALSNRLVQAGYDVAVMDVLHPQVHARGRSIDLPASVRLFTGDVTHAPDWDAVLRLFEPSQVVHLAAETGTAQSLSEATRHGSVNVVGTTQLLDALSRSALVPDQLVLASSRAVYGEGAWQSGAEVFYPRPRSHAQLLAGEWDPQGPAGASATPLSSCADRTEPRPTNIYAGTKLAQEHLLASWAAAHDTNLSVLRLQNVYGPGQSLTNSYTGIVTLFARLARTKQALEVYEDGRIVRDFVFIDDVVDALFAAVHTPATERRTLDIGSGTATTIHELAHKVADICAAPEPVVVGKFRDGTCARRVAISRPQSRASGGARSGHWKTAYMRCSNGSTKTARIVFEQAATSASIDKRGHPVIAVNPELRQCFSNLTQKCRKA</sequence>
<evidence type="ECO:0000313" key="4">
    <source>
        <dbReference type="EMBL" id="ESV65363.1"/>
    </source>
</evidence>
<evidence type="ECO:0000259" key="3">
    <source>
        <dbReference type="Pfam" id="PF01370"/>
    </source>
</evidence>
<dbReference type="EMBL" id="AYTF01000001">
    <property type="protein sequence ID" value="ESV65363.1"/>
    <property type="molecule type" value="Genomic_DNA"/>
</dbReference>
<evidence type="ECO:0000313" key="5">
    <source>
        <dbReference type="Proteomes" id="UP000018502"/>
    </source>
</evidence>
<accession>A0A829MNF0</accession>
<dbReference type="Proteomes" id="UP000018502">
    <property type="component" value="Unassembled WGS sequence"/>
</dbReference>
<dbReference type="PANTHER" id="PTHR43000">
    <property type="entry name" value="DTDP-D-GLUCOSE 4,6-DEHYDRATASE-RELATED"/>
    <property type="match status" value="1"/>
</dbReference>
<proteinExistence type="inferred from homology"/>
<evidence type="ECO:0000256" key="2">
    <source>
        <dbReference type="SAM" id="MobiDB-lite"/>
    </source>
</evidence>
<dbReference type="AlphaFoldDB" id="A0A829MNF0"/>
<feature type="region of interest" description="Disordered" evidence="2">
    <location>
        <begin position="151"/>
        <end position="174"/>
    </location>
</feature>